<dbReference type="EMBL" id="RZTZ01000012">
    <property type="protein sequence ID" value="RVT58520.1"/>
    <property type="molecule type" value="Genomic_DNA"/>
</dbReference>
<organism evidence="2 3">
    <name type="scientific">Niallia taxi</name>
    <dbReference type="NCBI Taxonomy" id="2499688"/>
    <lineage>
        <taxon>Bacteria</taxon>
        <taxon>Bacillati</taxon>
        <taxon>Bacillota</taxon>
        <taxon>Bacilli</taxon>
        <taxon>Bacillales</taxon>
        <taxon>Bacillaceae</taxon>
        <taxon>Niallia</taxon>
    </lineage>
</organism>
<dbReference type="GeneID" id="87619579"/>
<feature type="domain" description="FHA" evidence="1">
    <location>
        <begin position="204"/>
        <end position="259"/>
    </location>
</feature>
<name>A0A437K632_9BACI</name>
<reference evidence="2 3" key="1">
    <citation type="submission" date="2019-01" db="EMBL/GenBank/DDBJ databases">
        <title>Bacillus sp. M5HDSG1-1, whole genome shotgun sequence.</title>
        <authorList>
            <person name="Tuo L."/>
        </authorList>
    </citation>
    <scope>NUCLEOTIDE SEQUENCE [LARGE SCALE GENOMIC DNA]</scope>
    <source>
        <strain evidence="2 3">M5HDSG1-1</strain>
    </source>
</reference>
<dbReference type="RefSeq" id="WP_127740677.1">
    <property type="nucleotide sequence ID" value="NZ_CAJCKN010000012.1"/>
</dbReference>
<dbReference type="InterPro" id="IPR012347">
    <property type="entry name" value="Ferritin-like"/>
</dbReference>
<sequence length="339" mass="38386">MPEQKIELTSTEIASLWTSYMNNTMSKCVLSHMKQYITDKEIAEIVESANSISIEEVNKLQHIFHEENFAQPYGFTDKDVHLDAPALFTDTFSLLYINHMAKAGMLAYSGFTAMSYREDIIEHFILSLQLTVKLYKHSNDVLRKKGLLVRSPYILPPSNIDYIDSNSYLSGLNFFHKKRPLNAIEISHLFMNIQTNNIGYKISLAFGQTSDNKDVQEYMVRGKDISKKHVKIFADTLIDGNIQSPMSSDIGITQSTIRTFSDKLMMFHMSLLSASGIGNYATAAGASQRSDIAVNYERLSFEIAQYAKTGANIMIENSWLEQPPATADREKLIKEKQSE</sequence>
<comment type="caution">
    <text evidence="2">The sequence shown here is derived from an EMBL/GenBank/DDBJ whole genome shotgun (WGS) entry which is preliminary data.</text>
</comment>
<evidence type="ECO:0000259" key="1">
    <source>
        <dbReference type="PROSITE" id="PS50006"/>
    </source>
</evidence>
<dbReference type="Pfam" id="PF11553">
    <property type="entry name" value="DUF3231"/>
    <property type="match status" value="2"/>
</dbReference>
<gene>
    <name evidence="2" type="ORF">EM808_21595</name>
</gene>
<dbReference type="Proteomes" id="UP000288024">
    <property type="component" value="Unassembled WGS sequence"/>
</dbReference>
<dbReference type="AlphaFoldDB" id="A0A437K632"/>
<keyword evidence="3" id="KW-1185">Reference proteome</keyword>
<evidence type="ECO:0000313" key="2">
    <source>
        <dbReference type="EMBL" id="RVT58520.1"/>
    </source>
</evidence>
<protein>
    <submittedName>
        <fullName evidence="2">DUF3231 family protein</fullName>
    </submittedName>
</protein>
<proteinExistence type="predicted"/>
<dbReference type="PROSITE" id="PS50006">
    <property type="entry name" value="FHA_DOMAIN"/>
    <property type="match status" value="1"/>
</dbReference>
<dbReference type="Gene3D" id="1.20.1260.10">
    <property type="match status" value="2"/>
</dbReference>
<evidence type="ECO:0000313" key="3">
    <source>
        <dbReference type="Proteomes" id="UP000288024"/>
    </source>
</evidence>
<dbReference type="InterPro" id="IPR021617">
    <property type="entry name" value="DUF3231"/>
</dbReference>
<dbReference type="InterPro" id="IPR000253">
    <property type="entry name" value="FHA_dom"/>
</dbReference>
<accession>A0A437K632</accession>